<dbReference type="Proteomes" id="UP001054945">
    <property type="component" value="Unassembled WGS sequence"/>
</dbReference>
<name>A0AAV4PBG3_CAEEX</name>
<evidence type="ECO:0000313" key="2">
    <source>
        <dbReference type="Proteomes" id="UP001054945"/>
    </source>
</evidence>
<dbReference type="EMBL" id="BPLR01004298">
    <property type="protein sequence ID" value="GIX93803.1"/>
    <property type="molecule type" value="Genomic_DNA"/>
</dbReference>
<dbReference type="AlphaFoldDB" id="A0AAV4PBG3"/>
<sequence>MPTYLSVSRLFLYQSVNIKISHDHHCLIAHNTGGGWKPGVVPRVVNPGFRENEQRTIPEILRMRFVAGPLTLSGEKLRSWRTLPLTIPRCCRRAPGGGRRQHAG</sequence>
<reference evidence="1 2" key="1">
    <citation type="submission" date="2021-06" db="EMBL/GenBank/DDBJ databases">
        <title>Caerostris extrusa draft genome.</title>
        <authorList>
            <person name="Kono N."/>
            <person name="Arakawa K."/>
        </authorList>
    </citation>
    <scope>NUCLEOTIDE SEQUENCE [LARGE SCALE GENOMIC DNA]</scope>
</reference>
<gene>
    <name evidence="1" type="ORF">CEXT_59041</name>
</gene>
<comment type="caution">
    <text evidence="1">The sequence shown here is derived from an EMBL/GenBank/DDBJ whole genome shotgun (WGS) entry which is preliminary data.</text>
</comment>
<accession>A0AAV4PBG3</accession>
<keyword evidence="2" id="KW-1185">Reference proteome</keyword>
<organism evidence="1 2">
    <name type="scientific">Caerostris extrusa</name>
    <name type="common">Bark spider</name>
    <name type="synonym">Caerostris bankana</name>
    <dbReference type="NCBI Taxonomy" id="172846"/>
    <lineage>
        <taxon>Eukaryota</taxon>
        <taxon>Metazoa</taxon>
        <taxon>Ecdysozoa</taxon>
        <taxon>Arthropoda</taxon>
        <taxon>Chelicerata</taxon>
        <taxon>Arachnida</taxon>
        <taxon>Araneae</taxon>
        <taxon>Araneomorphae</taxon>
        <taxon>Entelegynae</taxon>
        <taxon>Araneoidea</taxon>
        <taxon>Araneidae</taxon>
        <taxon>Caerostris</taxon>
    </lineage>
</organism>
<evidence type="ECO:0000313" key="1">
    <source>
        <dbReference type="EMBL" id="GIX93803.1"/>
    </source>
</evidence>
<protein>
    <submittedName>
        <fullName evidence="1">Uncharacterized protein</fullName>
    </submittedName>
</protein>
<proteinExistence type="predicted"/>